<gene>
    <name evidence="2" type="ORF">Tci_057928</name>
</gene>
<protein>
    <submittedName>
        <fullName evidence="2">Uncharacterized protein</fullName>
    </submittedName>
</protein>
<organism evidence="2">
    <name type="scientific">Tanacetum cinerariifolium</name>
    <name type="common">Dalmatian daisy</name>
    <name type="synonym">Chrysanthemum cinerariifolium</name>
    <dbReference type="NCBI Taxonomy" id="118510"/>
    <lineage>
        <taxon>Eukaryota</taxon>
        <taxon>Viridiplantae</taxon>
        <taxon>Streptophyta</taxon>
        <taxon>Embryophyta</taxon>
        <taxon>Tracheophyta</taxon>
        <taxon>Spermatophyta</taxon>
        <taxon>Magnoliopsida</taxon>
        <taxon>eudicotyledons</taxon>
        <taxon>Gunneridae</taxon>
        <taxon>Pentapetalae</taxon>
        <taxon>asterids</taxon>
        <taxon>campanulids</taxon>
        <taxon>Asterales</taxon>
        <taxon>Asteraceae</taxon>
        <taxon>Asteroideae</taxon>
        <taxon>Anthemideae</taxon>
        <taxon>Anthemidinae</taxon>
        <taxon>Tanacetum</taxon>
    </lineage>
</organism>
<reference evidence="2" key="1">
    <citation type="journal article" date="2019" name="Sci. Rep.">
        <title>Draft genome of Tanacetum cinerariifolium, the natural source of mosquito coil.</title>
        <authorList>
            <person name="Yamashiro T."/>
            <person name="Shiraishi A."/>
            <person name="Satake H."/>
            <person name="Nakayama K."/>
        </authorList>
    </citation>
    <scope>NUCLEOTIDE SEQUENCE</scope>
</reference>
<dbReference type="AlphaFoldDB" id="A0A6L2NIS0"/>
<evidence type="ECO:0000256" key="1">
    <source>
        <dbReference type="SAM" id="MobiDB-lite"/>
    </source>
</evidence>
<feature type="compositionally biased region" description="Basic and acidic residues" evidence="1">
    <location>
        <begin position="219"/>
        <end position="242"/>
    </location>
</feature>
<dbReference type="EMBL" id="BKCJ010009216">
    <property type="protein sequence ID" value="GEU85950.1"/>
    <property type="molecule type" value="Genomic_DNA"/>
</dbReference>
<feature type="region of interest" description="Disordered" evidence="1">
    <location>
        <begin position="204"/>
        <end position="243"/>
    </location>
</feature>
<accession>A0A6L2NIS0</accession>
<sequence length="449" mass="50787">MTVDNVTFQTNNVTGNFNYPPNVPAYKPIMIFFKLPFEQSFHQQSLSALSELLQYLPDILSNSNFTKHQSIVFNIELTVHMIAVNNQKDSVSPLPFSAKKKKVKSQTSLMKARIKPRRVLKGHLEQRPRGNKTLADMEPINLPVADPSCIGAKYQAHALKQKEELAAWDKSSTNMAWNLGFRLLCLKRPPSSVTPTLALTHIPANIKGENEPNTATEDPLSHTKGETDANRQEKPEEPKHSTDANIEFIGSSTSQPSITQAQPITIINPVPIIDAYLEKEEKIKKAKEEARLLAMKKPDYRGTNGRNFDVHNPFAFGNFSISDLDEMREIIPKKKNVVVKDLINSLSQRKRKHMELEPEIKIPGLECNRTHLENVPFINNMVIEEPEWSDIDKVGMEALISYLISASMVQSPENVRFSMKLKKLIAKNPDQENLKSKKVKLEALGYEMD</sequence>
<comment type="caution">
    <text evidence="2">The sequence shown here is derived from an EMBL/GenBank/DDBJ whole genome shotgun (WGS) entry which is preliminary data.</text>
</comment>
<name>A0A6L2NIS0_TANCI</name>
<proteinExistence type="predicted"/>
<evidence type="ECO:0000313" key="2">
    <source>
        <dbReference type="EMBL" id="GEU85950.1"/>
    </source>
</evidence>